<dbReference type="OrthoDB" id="2319229at2"/>
<dbReference type="Proteomes" id="UP000305541">
    <property type="component" value="Unassembled WGS sequence"/>
</dbReference>
<comment type="caution">
    <text evidence="1">The sequence shown here is derived from an EMBL/GenBank/DDBJ whole genome shotgun (WGS) entry which is preliminary data.</text>
</comment>
<sequence length="527" mass="59350">MARGLSQALRSLLVAMNLGRSQNHPLAGWTLLSMLYRDGSTASEPMTMNYLVDRYNGEYLEPGENRVASETLRSVMKVLVEQAHLVTSSTRRVRERMNSGKFHMIQSAIYRINAAGIEYLKAMQRVIDAENTVVASTKRIGEYVALIDKFQNFQSLPADTMTLYENFNRLLEVYDAVMNGLRKLDVDLHDISTDLAFDRVSDAAMHLRKMLHDEAIPAYSQMMQSSGRLQWLQGQPNFAPMVAKSRQSAGNLDVNVAIGDQAALEVERRQTETFVTRRLSMMVQSFDPTTAMIQTSFDSIYLLYSTLVDATELLAREYEHVHSHSIDLQALTEDIDTLLIQVHRIKLPEQFSVHLPMDRLSKIEMKQIENLPKDERAEKMAEMTETVRNDMLEAGSMDPVTRSVITIEPKLVTAADNPEVAEDDDLAGDERTALTEFTQLVMESPNIARIDHDLECQTSLARDAIIGLYPATQYDQTETFSAFGRPIHRAKLLADRPVRVHLDGEQFAVILPHAFTVTFGQGGMSDG</sequence>
<dbReference type="RefSeq" id="WP_138473538.1">
    <property type="nucleotide sequence ID" value="NZ_VBTH01000001.1"/>
</dbReference>
<dbReference type="EMBL" id="VBTH01000001">
    <property type="protein sequence ID" value="TLQ05635.1"/>
    <property type="molecule type" value="Genomic_DNA"/>
</dbReference>
<dbReference type="AlphaFoldDB" id="A0A5R9BYS7"/>
<protein>
    <submittedName>
        <fullName evidence="1">Uncharacterized protein</fullName>
    </submittedName>
</protein>
<evidence type="ECO:0000313" key="1">
    <source>
        <dbReference type="EMBL" id="TLQ05635.1"/>
    </source>
</evidence>
<organism evidence="1 2">
    <name type="scientific">Pediococcus stilesii</name>
    <dbReference type="NCBI Taxonomy" id="331679"/>
    <lineage>
        <taxon>Bacteria</taxon>
        <taxon>Bacillati</taxon>
        <taxon>Bacillota</taxon>
        <taxon>Bacilli</taxon>
        <taxon>Lactobacillales</taxon>
        <taxon>Lactobacillaceae</taxon>
        <taxon>Pediococcus</taxon>
    </lineage>
</organism>
<proteinExistence type="predicted"/>
<accession>A0A5R9BYS7</accession>
<name>A0A5R9BYS7_9LACO</name>
<evidence type="ECO:0000313" key="2">
    <source>
        <dbReference type="Proteomes" id="UP000305541"/>
    </source>
</evidence>
<reference evidence="1 2" key="1">
    <citation type="submission" date="2019-05" db="EMBL/GenBank/DDBJ databases">
        <title>The metagenome of a microbial culture collection derived from dairy environment covers the genomic content of the human microbiome.</title>
        <authorList>
            <person name="Roder T."/>
            <person name="Wuthrich D."/>
            <person name="Sattari Z."/>
            <person name="Von Ah U."/>
            <person name="Bar C."/>
            <person name="Ronchi F."/>
            <person name="Macpherson A.J."/>
            <person name="Ganal-Vonarburg S.C."/>
            <person name="Bruggmann R."/>
            <person name="Vergeres G."/>
        </authorList>
    </citation>
    <scope>NUCLEOTIDE SEQUENCE [LARGE SCALE GENOMIC DNA]</scope>
    <source>
        <strain evidence="1 2">FAM 18815</strain>
    </source>
</reference>
<gene>
    <name evidence="1" type="ORF">FEZ51_00175</name>
</gene>